<dbReference type="GO" id="GO:0034058">
    <property type="term" value="P:endosomal vesicle fusion"/>
    <property type="evidence" value="ECO:0007669"/>
    <property type="project" value="TreeGrafter"/>
</dbReference>
<dbReference type="HOGENOM" id="CLU_000917_0_0_1"/>
<comment type="similarity">
    <text evidence="1">Belongs to the VPS8 family.</text>
</comment>
<dbReference type="RefSeq" id="XP_001382449.2">
    <property type="nucleotide sequence ID" value="XM_001382412.1"/>
</dbReference>
<dbReference type="Pfam" id="PF25066">
    <property type="entry name" value="TPR_VPS8_2"/>
    <property type="match status" value="1"/>
</dbReference>
<feature type="domain" description="VPS8-like TPR-like repeats" evidence="5">
    <location>
        <begin position="1128"/>
        <end position="1244"/>
    </location>
</feature>
<evidence type="ECO:0000256" key="1">
    <source>
        <dbReference type="ARBA" id="ARBA00009422"/>
    </source>
</evidence>
<dbReference type="InterPro" id="IPR015943">
    <property type="entry name" value="WD40/YVTN_repeat-like_dom_sf"/>
</dbReference>
<dbReference type="Proteomes" id="UP000002258">
    <property type="component" value="Chromosome 2"/>
</dbReference>
<evidence type="ECO:0000313" key="6">
    <source>
        <dbReference type="EMBL" id="ABN64420.2"/>
    </source>
</evidence>
<gene>
    <name evidence="6" type="primary">VPS8</name>
    <name evidence="6" type="ORF">PICST_82218</name>
</gene>
<feature type="compositionally biased region" description="Low complexity" evidence="3">
    <location>
        <begin position="22"/>
        <end position="40"/>
    </location>
</feature>
<dbReference type="InterPro" id="IPR045111">
    <property type="entry name" value="Vps41/Vps8"/>
</dbReference>
<dbReference type="STRING" id="322104.A3LP33"/>
<reference evidence="6 7" key="1">
    <citation type="journal article" date="2007" name="Nat. Biotechnol.">
        <title>Genome sequence of the lignocellulose-bioconverting and xylose-fermenting yeast Pichia stipitis.</title>
        <authorList>
            <person name="Jeffries T.W."/>
            <person name="Grigoriev I.V."/>
            <person name="Grimwood J."/>
            <person name="Laplaza J.M."/>
            <person name="Aerts A."/>
            <person name="Salamov A."/>
            <person name="Schmutz J."/>
            <person name="Lindquist E."/>
            <person name="Dehal P."/>
            <person name="Shapiro H."/>
            <person name="Jin Y.S."/>
            <person name="Passoth V."/>
            <person name="Richardson P.M."/>
        </authorList>
    </citation>
    <scope>NUCLEOTIDE SEQUENCE [LARGE SCALE GENOMIC DNA]</scope>
    <source>
        <strain evidence="7">ATCC 58785 / CBS 6054 / NBRC 10063 / NRRL Y-11545</strain>
    </source>
</reference>
<accession>A3LP33</accession>
<dbReference type="SMART" id="SM00320">
    <property type="entry name" value="WD40"/>
    <property type="match status" value="2"/>
</dbReference>
<proteinExistence type="inferred from homology"/>
<dbReference type="OMA" id="HQACGLI"/>
<dbReference type="PANTHER" id="PTHR12616:SF8">
    <property type="entry name" value="VACUOLAR PROTEIN SORTING-ASSOCIATED PROTEIN 8 HOMOLOG"/>
    <property type="match status" value="1"/>
</dbReference>
<feature type="repeat" description="WD" evidence="2">
    <location>
        <begin position="152"/>
        <end position="193"/>
    </location>
</feature>
<evidence type="ECO:0000259" key="5">
    <source>
        <dbReference type="Pfam" id="PF25066"/>
    </source>
</evidence>
<keyword evidence="2" id="KW-0853">WD repeat</keyword>
<evidence type="ECO:0000259" key="4">
    <source>
        <dbReference type="Pfam" id="PF12816"/>
    </source>
</evidence>
<dbReference type="PROSITE" id="PS50082">
    <property type="entry name" value="WD_REPEATS_2"/>
    <property type="match status" value="1"/>
</dbReference>
<feature type="domain" description="Vacuolar protein sorting-associated protein 8 central" evidence="4">
    <location>
        <begin position="600"/>
        <end position="786"/>
    </location>
</feature>
<dbReference type="InterPro" id="IPR036322">
    <property type="entry name" value="WD40_repeat_dom_sf"/>
</dbReference>
<dbReference type="InterPro" id="IPR059070">
    <property type="entry name" value="TPR_VPS8_2"/>
</dbReference>
<dbReference type="Gene3D" id="2.130.10.10">
    <property type="entry name" value="YVTN repeat-like/Quinoprotein amine dehydrogenase"/>
    <property type="match status" value="1"/>
</dbReference>
<evidence type="ECO:0000313" key="7">
    <source>
        <dbReference type="Proteomes" id="UP000002258"/>
    </source>
</evidence>
<dbReference type="InterPro" id="IPR001680">
    <property type="entry name" value="WD40_rpt"/>
</dbReference>
<dbReference type="Pfam" id="PF23410">
    <property type="entry name" value="Beta-prop_VPS8"/>
    <property type="match status" value="1"/>
</dbReference>
<dbReference type="GO" id="GO:0005770">
    <property type="term" value="C:late endosome"/>
    <property type="evidence" value="ECO:0007669"/>
    <property type="project" value="TreeGrafter"/>
</dbReference>
<organism evidence="6 7">
    <name type="scientific">Scheffersomyces stipitis (strain ATCC 58785 / CBS 6054 / NBRC 10063 / NRRL Y-11545)</name>
    <name type="common">Yeast</name>
    <name type="synonym">Pichia stipitis</name>
    <dbReference type="NCBI Taxonomy" id="322104"/>
    <lineage>
        <taxon>Eukaryota</taxon>
        <taxon>Fungi</taxon>
        <taxon>Dikarya</taxon>
        <taxon>Ascomycota</taxon>
        <taxon>Saccharomycotina</taxon>
        <taxon>Pichiomycetes</taxon>
        <taxon>Debaryomycetaceae</taxon>
        <taxon>Scheffersomyces</taxon>
    </lineage>
</organism>
<protein>
    <submittedName>
        <fullName evidence="6">Vacuolar sorting protein</fullName>
    </submittedName>
</protein>
<dbReference type="Pfam" id="PF23413">
    <property type="entry name" value="zf_RING_Vps8_fungal"/>
    <property type="match status" value="1"/>
</dbReference>
<dbReference type="FunCoup" id="A3LP33">
    <property type="interactions" value="95"/>
</dbReference>
<dbReference type="GO" id="GO:0006623">
    <property type="term" value="P:protein targeting to vacuole"/>
    <property type="evidence" value="ECO:0007669"/>
    <property type="project" value="InterPro"/>
</dbReference>
<dbReference type="OrthoDB" id="289913at2759"/>
<dbReference type="InParanoid" id="A3LP33"/>
<dbReference type="PANTHER" id="PTHR12616">
    <property type="entry name" value="VACUOLAR PROTEIN SORTING VPS41"/>
    <property type="match status" value="1"/>
</dbReference>
<dbReference type="EMBL" id="CP000496">
    <property type="protein sequence ID" value="ABN64420.2"/>
    <property type="molecule type" value="Genomic_DNA"/>
</dbReference>
<dbReference type="GO" id="GO:0030897">
    <property type="term" value="C:HOPS complex"/>
    <property type="evidence" value="ECO:0007669"/>
    <property type="project" value="TreeGrafter"/>
</dbReference>
<dbReference type="SUPFAM" id="SSF50978">
    <property type="entry name" value="WD40 repeat-like"/>
    <property type="match status" value="1"/>
</dbReference>
<dbReference type="InterPro" id="IPR025941">
    <property type="entry name" value="Vps8_central_dom"/>
</dbReference>
<name>A3LP33_PICST</name>
<evidence type="ECO:0000256" key="2">
    <source>
        <dbReference type="PROSITE-ProRule" id="PRU00221"/>
    </source>
</evidence>
<keyword evidence="7" id="KW-1185">Reference proteome</keyword>
<feature type="region of interest" description="Disordered" evidence="3">
    <location>
        <begin position="1"/>
        <end position="48"/>
    </location>
</feature>
<sequence>MSPIIDSPRSSVGNLFDLPARSFSSPTPSDTSSHSSLTSPLRKQRFDDRSQTKISIALKSHQINTSHHVKDSVDVHRHLKESDINEILKWSETSTITGIINSSDFIASHGSVNYTEPSSIYIALGTNKGRIVVFNYHQGVEFILESQEQSDHHQQNSEISTIAFSSDSIFLAAGYTSGHIRLWDLSSKSSSAFPGTISPYFTINPITLQDRFTKNHSGHLRNTPINQISFIADSHIQLISVDISGLVFYHNGIKKFLQKYFISQKILGKNDANITDSKYFIYGCSLLPLGSSHQITDQLGVMAVITSNVLIIVSALSLNNSHTMHTVEHFKVGKSKQVMSSTQIMACLDWFPCMEVNNKTINAKLAYSWNNVLNILEVDNSSFPSNLLSVVSDLKDKDKGIPKLPIKKVSRWNTTNKHDSIVSVKWISSDILCVFIKEGSQPHGSLKVTALYLSNGILKRNSIKVFKHRLLALTDSDNIRKLYIGRSLSWADVLLGLLSSGKYAEALSTANEFYNSANTGKLVLVGLPEDPSARFKLVRPYLIQIMKESVPHLFSYGYENSHYFLTTYFSIISNLTREDSKEDLSYLLEMIFEKLDEKSIFFDVLESYTLSGSISSLPPLILKQLVEHYVKTERGELLTEILCILDIKTLDIDLTIQLCNQYNLRDCLIYIWNYLLDDYETPLVDFIKDFRNPEFLLKEDYLRAYSYMSFVLTGRQYPTDRFIDGLKDIPIKESICNILFSSTTVTWPAHNGEELHADNEDTIFPYLFSFLKANSFEMLSTLNEFFEEPYLNDIETKKLNRQYITDALLDIFEANEHLFTDEDRCQLAIFIGRNYAKYSQFIRLSESVLGRIINDLCGNTNVAISSDCELALQSLLPYYEPENDDLLYEKLTAAKYYSVLINIYKSEGRYSKVLEMWLSKLMNDPSGEFQNESLSQVLENSFMLTKKPVDRLSLINVIIVNFERFTAIDLDNFLVLISRFSPQLHHEALNIKDNVLMFKYLDELFHQSKSSLSDDPHLPNLISKNIELHCIYDKTTIFKFVETWKEELVRDQDQFARTIQILKDNQQVDSVAELVVFQGHYYEALKYILTFINSISASLDDEGLKSTFTKLLHQSMKICELAETYEEYDGDLILNEKMWLDLIGNVVNMASIMQHNAEVHTFLNGCIHDCFRAISDAKLNTNKEQSFLTIFNKFLESSSDNSTLANVRGILQENFVSYSYESEMLRISLSMLNQGIYKELKQIKMDNLSGWAIQQKLCASCGKIMWGPDVSQDNYSAWEDRQSAALYIMGSSLGTKFDNDKYHHCQLIFFKCSHGFHSSCLESLGVSVACVICSS</sequence>
<dbReference type="PROSITE" id="PS50294">
    <property type="entry name" value="WD_REPEATS_REGION"/>
    <property type="match status" value="1"/>
</dbReference>
<evidence type="ECO:0000256" key="3">
    <source>
        <dbReference type="SAM" id="MobiDB-lite"/>
    </source>
</evidence>
<dbReference type="GeneID" id="4837187"/>
<dbReference type="Pfam" id="PF12816">
    <property type="entry name" value="TPR_Vps8"/>
    <property type="match status" value="1"/>
</dbReference>
<dbReference type="eggNOG" id="KOG2079">
    <property type="taxonomic scope" value="Eukaryota"/>
</dbReference>
<dbReference type="KEGG" id="pic:PICST_82218"/>